<dbReference type="InterPro" id="IPR000600">
    <property type="entry name" value="ROK"/>
</dbReference>
<keyword evidence="3" id="KW-1185">Reference proteome</keyword>
<dbReference type="Pfam" id="PF00480">
    <property type="entry name" value="ROK"/>
    <property type="match status" value="1"/>
</dbReference>
<proteinExistence type="inferred from homology"/>
<organism evidence="2 3">
    <name type="scientific">Tessaracoccus lubricantis</name>
    <dbReference type="NCBI Taxonomy" id="545543"/>
    <lineage>
        <taxon>Bacteria</taxon>
        <taxon>Bacillati</taxon>
        <taxon>Actinomycetota</taxon>
        <taxon>Actinomycetes</taxon>
        <taxon>Propionibacteriales</taxon>
        <taxon>Propionibacteriaceae</taxon>
        <taxon>Tessaracoccus</taxon>
    </lineage>
</organism>
<dbReference type="InterPro" id="IPR043129">
    <property type="entry name" value="ATPase_NBD"/>
</dbReference>
<dbReference type="Gene3D" id="3.30.420.40">
    <property type="match status" value="2"/>
</dbReference>
<dbReference type="Proteomes" id="UP001501521">
    <property type="component" value="Unassembled WGS sequence"/>
</dbReference>
<dbReference type="PANTHER" id="PTHR18964:SF169">
    <property type="entry name" value="N-ACETYLMANNOSAMINE KINASE"/>
    <property type="match status" value="1"/>
</dbReference>
<dbReference type="EMBL" id="BAABLV010000019">
    <property type="protein sequence ID" value="GAA4896061.1"/>
    <property type="molecule type" value="Genomic_DNA"/>
</dbReference>
<dbReference type="InterPro" id="IPR049874">
    <property type="entry name" value="ROK_cs"/>
</dbReference>
<dbReference type="PANTHER" id="PTHR18964">
    <property type="entry name" value="ROK (REPRESSOR, ORF, KINASE) FAMILY"/>
    <property type="match status" value="1"/>
</dbReference>
<reference evidence="3" key="1">
    <citation type="journal article" date="2019" name="Int. J. Syst. Evol. Microbiol.">
        <title>The Global Catalogue of Microorganisms (GCM) 10K type strain sequencing project: providing services to taxonomists for standard genome sequencing and annotation.</title>
        <authorList>
            <consortium name="The Broad Institute Genomics Platform"/>
            <consortium name="The Broad Institute Genome Sequencing Center for Infectious Disease"/>
            <person name="Wu L."/>
            <person name="Ma J."/>
        </authorList>
    </citation>
    <scope>NUCLEOTIDE SEQUENCE [LARGE SCALE GENOMIC DNA]</scope>
    <source>
        <strain evidence="3">JCM 19125</strain>
    </source>
</reference>
<comment type="caution">
    <text evidence="2">The sequence shown here is derived from an EMBL/GenBank/DDBJ whole genome shotgun (WGS) entry which is preliminary data.</text>
</comment>
<dbReference type="SUPFAM" id="SSF53067">
    <property type="entry name" value="Actin-like ATPase domain"/>
    <property type="match status" value="1"/>
</dbReference>
<dbReference type="PROSITE" id="PS01125">
    <property type="entry name" value="ROK"/>
    <property type="match status" value="1"/>
</dbReference>
<accession>A0ABP9F938</accession>
<evidence type="ECO:0000313" key="2">
    <source>
        <dbReference type="EMBL" id="GAA4896061.1"/>
    </source>
</evidence>
<gene>
    <name evidence="2" type="ORF">GCM10025789_12160</name>
</gene>
<protein>
    <submittedName>
        <fullName evidence="2">ROK family protein</fullName>
    </submittedName>
</protein>
<name>A0ABP9F938_9ACTN</name>
<evidence type="ECO:0000256" key="1">
    <source>
        <dbReference type="ARBA" id="ARBA00006479"/>
    </source>
</evidence>
<comment type="similarity">
    <text evidence="1">Belongs to the ROK (NagC/XylR) family.</text>
</comment>
<sequence length="320" mass="32145">MQPAKTPVAMDDTPRPALLAGVDVGGTKIAAVLVSRSGEVIASDTQPVPAQGGGAVLRAVAAMLESLEHEAGSRVTALGLGAAGIIDSGTGTVLAASELFTDWVGRRIGTELESLIERPVTVANDVNAFLVGETRWGALSGARNALGVMLGTGVGGAIMLDGRLFEGPSGGAGEIGHTPRHSDHRCTCGGVGHLETVASGRSIGLRYAERTGGSPLTGEETARRAAAGDPAALAVFHDAGRALANAVLTAGTLFDVDHVVIGGGVANAWEFWGPAFDATVAENPPVSRRPLTVRLATLTNPAIGAATLALDAVDSTGATA</sequence>
<evidence type="ECO:0000313" key="3">
    <source>
        <dbReference type="Proteomes" id="UP001501521"/>
    </source>
</evidence>